<dbReference type="PANTHER" id="PTHR43394:SF1">
    <property type="entry name" value="ATP-BINDING CASSETTE SUB-FAMILY B MEMBER 10, MITOCHONDRIAL"/>
    <property type="match status" value="1"/>
</dbReference>
<evidence type="ECO:0000256" key="1">
    <source>
        <dbReference type="ARBA" id="ARBA00004651"/>
    </source>
</evidence>
<evidence type="ECO:0000256" key="3">
    <source>
        <dbReference type="ARBA" id="ARBA00022475"/>
    </source>
</evidence>
<dbReference type="AlphaFoldDB" id="A0A1G9TKJ4"/>
<keyword evidence="7 10" id="KW-1133">Transmembrane helix</keyword>
<evidence type="ECO:0000256" key="2">
    <source>
        <dbReference type="ARBA" id="ARBA00022448"/>
    </source>
</evidence>
<feature type="transmembrane region" description="Helical" evidence="10">
    <location>
        <begin position="89"/>
        <end position="109"/>
    </location>
</feature>
<dbReference type="SUPFAM" id="SSF90123">
    <property type="entry name" value="ABC transporter transmembrane region"/>
    <property type="match status" value="1"/>
</dbReference>
<feature type="transmembrane region" description="Helical" evidence="10">
    <location>
        <begin position="168"/>
        <end position="188"/>
    </location>
</feature>
<evidence type="ECO:0000256" key="7">
    <source>
        <dbReference type="ARBA" id="ARBA00022989"/>
    </source>
</evidence>
<dbReference type="InterPro" id="IPR017871">
    <property type="entry name" value="ABC_transporter-like_CS"/>
</dbReference>
<name>A0A1G9TKJ4_9BACI</name>
<dbReference type="PROSITE" id="PS50929">
    <property type="entry name" value="ABC_TM1F"/>
    <property type="match status" value="1"/>
</dbReference>
<dbReference type="InterPro" id="IPR027417">
    <property type="entry name" value="P-loop_NTPase"/>
</dbReference>
<dbReference type="Pfam" id="PF00664">
    <property type="entry name" value="ABC_membrane"/>
    <property type="match status" value="1"/>
</dbReference>
<sequence>MQETNGNQSGQQPARMPSRHHHGAPRQKPEIKNMRQTLQRIWQYMYAKKLLFFLTLFMVVASSTLSLLGPYLLGVTVDHMIADFQTSELTFMLILLGVIFITQSVAVWLQNYWMITIAQETVQTMRNELFYHIQLLPLPFFQRRQSGEVMSRLTNDMENVSRTLNSSVIQLATSVLTLAGTVSIMLWLSPLLTLLTLTIVPLMFWGMKWITNRTGRYFKAQQKDLGDVNGYVEETLSGHHIIKAFSQEERVTAAFHEKNERLRDSGYWAQTYSGFIPKLMNSLNNLSFTIIVGFGAILAVNGLISIGIIVTFTTYARQFTRPLNDLANQYNVVLSAVAGAERVFEIMDEEPEKDDPQAIRVERLHGEVEFQSVDFAYQEGGRTLSNIDFRVDSGQTVALVGPTGAGKTTLVSLLAQFYQPERGRILLDGQDASKIRRSSLRSNMGIVLQDSYLFETTVRENIRYGKLAATDEEVVQAAKAANADDFIQKLPNGYDTILHADGSGISHGQRQLLSIARVMVADPALLILDEATSSIDTITEMKINDAFRQLMKGKTSFVIAHRLNTVKSADMIVVIQSGKITEKGTHQELLKQNGYYASLVQSSSLRANG</sequence>
<organism evidence="13 14">
    <name type="scientific">Sediminibacillus halophilus</name>
    <dbReference type="NCBI Taxonomy" id="482461"/>
    <lineage>
        <taxon>Bacteria</taxon>
        <taxon>Bacillati</taxon>
        <taxon>Bacillota</taxon>
        <taxon>Bacilli</taxon>
        <taxon>Bacillales</taxon>
        <taxon>Bacillaceae</taxon>
        <taxon>Sediminibacillus</taxon>
    </lineage>
</organism>
<dbReference type="CDD" id="cd03254">
    <property type="entry name" value="ABCC_Glucan_exporter_like"/>
    <property type="match status" value="1"/>
</dbReference>
<proteinExistence type="predicted"/>
<evidence type="ECO:0000259" key="11">
    <source>
        <dbReference type="PROSITE" id="PS50893"/>
    </source>
</evidence>
<feature type="transmembrane region" description="Helical" evidence="10">
    <location>
        <begin position="288"/>
        <end position="312"/>
    </location>
</feature>
<feature type="region of interest" description="Disordered" evidence="9">
    <location>
        <begin position="1"/>
        <end position="30"/>
    </location>
</feature>
<dbReference type="InterPro" id="IPR036640">
    <property type="entry name" value="ABC1_TM_sf"/>
</dbReference>
<dbReference type="SUPFAM" id="SSF52540">
    <property type="entry name" value="P-loop containing nucleoside triphosphate hydrolases"/>
    <property type="match status" value="1"/>
</dbReference>
<dbReference type="InterPro" id="IPR011527">
    <property type="entry name" value="ABC1_TM_dom"/>
</dbReference>
<feature type="domain" description="ABC transporter" evidence="11">
    <location>
        <begin position="368"/>
        <end position="602"/>
    </location>
</feature>
<dbReference type="SMART" id="SM00382">
    <property type="entry name" value="AAA"/>
    <property type="match status" value="1"/>
</dbReference>
<dbReference type="InterPro" id="IPR003593">
    <property type="entry name" value="AAA+_ATPase"/>
</dbReference>
<dbReference type="Pfam" id="PF00005">
    <property type="entry name" value="ABC_tran"/>
    <property type="match status" value="1"/>
</dbReference>
<reference evidence="14" key="1">
    <citation type="submission" date="2016-10" db="EMBL/GenBank/DDBJ databases">
        <authorList>
            <person name="Varghese N."/>
            <person name="Submissions S."/>
        </authorList>
    </citation>
    <scope>NUCLEOTIDE SEQUENCE [LARGE SCALE GENOMIC DNA]</scope>
    <source>
        <strain evidence="14">CGMCC 1.6199</strain>
    </source>
</reference>
<feature type="transmembrane region" description="Helical" evidence="10">
    <location>
        <begin position="50"/>
        <end position="69"/>
    </location>
</feature>
<accession>A0A1G9TKJ4</accession>
<dbReference type="STRING" id="482461.SAMN05216244_2607"/>
<dbReference type="GO" id="GO:0005886">
    <property type="term" value="C:plasma membrane"/>
    <property type="evidence" value="ECO:0007669"/>
    <property type="project" value="UniProtKB-SubCell"/>
</dbReference>
<dbReference type="CDD" id="cd18547">
    <property type="entry name" value="ABC_6TM_Tm288_like"/>
    <property type="match status" value="1"/>
</dbReference>
<keyword evidence="14" id="KW-1185">Reference proteome</keyword>
<keyword evidence="8 10" id="KW-0472">Membrane</keyword>
<dbReference type="Proteomes" id="UP000182347">
    <property type="component" value="Unassembled WGS sequence"/>
</dbReference>
<evidence type="ECO:0000256" key="8">
    <source>
        <dbReference type="ARBA" id="ARBA00023136"/>
    </source>
</evidence>
<dbReference type="RefSeq" id="WP_425440898.1">
    <property type="nucleotide sequence ID" value="NZ_FNHF01000003.1"/>
</dbReference>
<keyword evidence="2" id="KW-0813">Transport</keyword>
<evidence type="ECO:0000256" key="5">
    <source>
        <dbReference type="ARBA" id="ARBA00022741"/>
    </source>
</evidence>
<keyword evidence="4 10" id="KW-0812">Transmembrane</keyword>
<feature type="transmembrane region" description="Helical" evidence="10">
    <location>
        <begin position="194"/>
        <end position="211"/>
    </location>
</feature>
<dbReference type="FunFam" id="3.40.50.300:FF:000287">
    <property type="entry name" value="Multidrug ABC transporter ATP-binding protein"/>
    <property type="match status" value="1"/>
</dbReference>
<feature type="compositionally biased region" description="Polar residues" evidence="9">
    <location>
        <begin position="1"/>
        <end position="12"/>
    </location>
</feature>
<evidence type="ECO:0000256" key="10">
    <source>
        <dbReference type="SAM" id="Phobius"/>
    </source>
</evidence>
<protein>
    <submittedName>
        <fullName evidence="13">ATP-binding cassette, subfamily B</fullName>
    </submittedName>
</protein>
<dbReference type="GO" id="GO:0016887">
    <property type="term" value="F:ATP hydrolysis activity"/>
    <property type="evidence" value="ECO:0007669"/>
    <property type="project" value="InterPro"/>
</dbReference>
<keyword evidence="5" id="KW-0547">Nucleotide-binding</keyword>
<dbReference type="GO" id="GO:0005524">
    <property type="term" value="F:ATP binding"/>
    <property type="evidence" value="ECO:0007669"/>
    <property type="project" value="UniProtKB-KW"/>
</dbReference>
<dbReference type="Gene3D" id="1.20.1560.10">
    <property type="entry name" value="ABC transporter type 1, transmembrane domain"/>
    <property type="match status" value="1"/>
</dbReference>
<dbReference type="PANTHER" id="PTHR43394">
    <property type="entry name" value="ATP-DEPENDENT PERMEASE MDL1, MITOCHONDRIAL"/>
    <property type="match status" value="1"/>
</dbReference>
<keyword evidence="3" id="KW-1003">Cell membrane</keyword>
<evidence type="ECO:0000256" key="9">
    <source>
        <dbReference type="SAM" id="MobiDB-lite"/>
    </source>
</evidence>
<evidence type="ECO:0000256" key="6">
    <source>
        <dbReference type="ARBA" id="ARBA00022840"/>
    </source>
</evidence>
<dbReference type="EMBL" id="FNHF01000003">
    <property type="protein sequence ID" value="SDM47675.1"/>
    <property type="molecule type" value="Genomic_DNA"/>
</dbReference>
<dbReference type="FunFam" id="1.20.1560.10:FF:000011">
    <property type="entry name" value="Multidrug ABC transporter ATP-binding protein"/>
    <property type="match status" value="1"/>
</dbReference>
<dbReference type="GO" id="GO:0015421">
    <property type="term" value="F:ABC-type oligopeptide transporter activity"/>
    <property type="evidence" value="ECO:0007669"/>
    <property type="project" value="TreeGrafter"/>
</dbReference>
<evidence type="ECO:0000259" key="12">
    <source>
        <dbReference type="PROSITE" id="PS50929"/>
    </source>
</evidence>
<dbReference type="InterPro" id="IPR003439">
    <property type="entry name" value="ABC_transporter-like_ATP-bd"/>
</dbReference>
<comment type="subcellular location">
    <subcellularLocation>
        <location evidence="1">Cell membrane</location>
        <topology evidence="1">Multi-pass membrane protein</topology>
    </subcellularLocation>
</comment>
<dbReference type="PROSITE" id="PS00211">
    <property type="entry name" value="ABC_TRANSPORTER_1"/>
    <property type="match status" value="1"/>
</dbReference>
<dbReference type="PROSITE" id="PS50893">
    <property type="entry name" value="ABC_TRANSPORTER_2"/>
    <property type="match status" value="1"/>
</dbReference>
<keyword evidence="6 13" id="KW-0067">ATP-binding</keyword>
<evidence type="ECO:0000313" key="13">
    <source>
        <dbReference type="EMBL" id="SDM47675.1"/>
    </source>
</evidence>
<evidence type="ECO:0000313" key="14">
    <source>
        <dbReference type="Proteomes" id="UP000182347"/>
    </source>
</evidence>
<dbReference type="InterPro" id="IPR039421">
    <property type="entry name" value="Type_1_exporter"/>
</dbReference>
<feature type="domain" description="ABC transmembrane type-1" evidence="12">
    <location>
        <begin position="53"/>
        <end position="335"/>
    </location>
</feature>
<dbReference type="Gene3D" id="3.40.50.300">
    <property type="entry name" value="P-loop containing nucleotide triphosphate hydrolases"/>
    <property type="match status" value="1"/>
</dbReference>
<evidence type="ECO:0000256" key="4">
    <source>
        <dbReference type="ARBA" id="ARBA00022692"/>
    </source>
</evidence>
<gene>
    <name evidence="13" type="ORF">SAMN05216244_2607</name>
</gene>